<comment type="similarity">
    <text evidence="1">Belongs to the glycosyl hydrolase 25 family.</text>
</comment>
<comment type="caution">
    <text evidence="3">The sequence shown here is derived from an EMBL/GenBank/DDBJ whole genome shotgun (WGS) entry which is preliminary data.</text>
</comment>
<dbReference type="GO" id="GO:0003796">
    <property type="term" value="F:lysozyme activity"/>
    <property type="evidence" value="ECO:0007669"/>
    <property type="project" value="InterPro"/>
</dbReference>
<dbReference type="InterPro" id="IPR036779">
    <property type="entry name" value="LysM_dom_sf"/>
</dbReference>
<dbReference type="PANTHER" id="PTHR34135:SF2">
    <property type="entry name" value="LYSOZYME"/>
    <property type="match status" value="1"/>
</dbReference>
<dbReference type="PROSITE" id="PS51782">
    <property type="entry name" value="LYSM"/>
    <property type="match status" value="1"/>
</dbReference>
<dbReference type="SMART" id="SM00257">
    <property type="entry name" value="LysM"/>
    <property type="match status" value="1"/>
</dbReference>
<dbReference type="CDD" id="cd00118">
    <property type="entry name" value="LysM"/>
    <property type="match status" value="1"/>
</dbReference>
<dbReference type="Pfam" id="PF01476">
    <property type="entry name" value="LysM"/>
    <property type="match status" value="1"/>
</dbReference>
<feature type="domain" description="LysM" evidence="2">
    <location>
        <begin position="377"/>
        <end position="421"/>
    </location>
</feature>
<dbReference type="Pfam" id="PF01183">
    <property type="entry name" value="Glyco_hydro_25"/>
    <property type="match status" value="1"/>
</dbReference>
<evidence type="ECO:0000313" key="3">
    <source>
        <dbReference type="EMBL" id="RHL71202.1"/>
    </source>
</evidence>
<dbReference type="InterPro" id="IPR018392">
    <property type="entry name" value="LysM"/>
</dbReference>
<name>A0A415MEE0_9FIRM</name>
<dbReference type="CDD" id="cd06414">
    <property type="entry name" value="GH25_LytC-like"/>
    <property type="match status" value="1"/>
</dbReference>
<dbReference type="PROSITE" id="PS51904">
    <property type="entry name" value="GLYCOSYL_HYDROL_F25_2"/>
    <property type="match status" value="1"/>
</dbReference>
<dbReference type="SUPFAM" id="SSF54106">
    <property type="entry name" value="LysM domain"/>
    <property type="match status" value="1"/>
</dbReference>
<dbReference type="PANTHER" id="PTHR34135">
    <property type="entry name" value="LYSOZYME"/>
    <property type="match status" value="1"/>
</dbReference>
<gene>
    <name evidence="3" type="ORF">DW007_03400</name>
</gene>
<dbReference type="AlphaFoldDB" id="A0A415MEE0"/>
<dbReference type="GO" id="GO:0009253">
    <property type="term" value="P:peptidoglycan catabolic process"/>
    <property type="evidence" value="ECO:0007669"/>
    <property type="project" value="InterPro"/>
</dbReference>
<protein>
    <submittedName>
        <fullName evidence="3">LysM peptidoglycan-binding domain-containing protein</fullName>
    </submittedName>
</protein>
<dbReference type="Gene3D" id="3.10.350.10">
    <property type="entry name" value="LysM domain"/>
    <property type="match status" value="1"/>
</dbReference>
<dbReference type="RefSeq" id="WP_118369984.1">
    <property type="nucleotide sequence ID" value="NZ_QROY01000002.1"/>
</dbReference>
<evidence type="ECO:0000256" key="1">
    <source>
        <dbReference type="ARBA" id="ARBA00010646"/>
    </source>
</evidence>
<organism evidence="3 4">
    <name type="scientific">Lachnospira eligens</name>
    <dbReference type="NCBI Taxonomy" id="39485"/>
    <lineage>
        <taxon>Bacteria</taxon>
        <taxon>Bacillati</taxon>
        <taxon>Bacillota</taxon>
        <taxon>Clostridia</taxon>
        <taxon>Lachnospirales</taxon>
        <taxon>Lachnospiraceae</taxon>
        <taxon>Lachnospira</taxon>
    </lineage>
</organism>
<dbReference type="EMBL" id="QROY01000002">
    <property type="protein sequence ID" value="RHL71202.1"/>
    <property type="molecule type" value="Genomic_DNA"/>
</dbReference>
<dbReference type="InterPro" id="IPR017853">
    <property type="entry name" value="GH"/>
</dbReference>
<dbReference type="GO" id="GO:0016998">
    <property type="term" value="P:cell wall macromolecule catabolic process"/>
    <property type="evidence" value="ECO:0007669"/>
    <property type="project" value="InterPro"/>
</dbReference>
<dbReference type="SUPFAM" id="SSF51445">
    <property type="entry name" value="(Trans)glycosidases"/>
    <property type="match status" value="1"/>
</dbReference>
<accession>A0A415MEE0</accession>
<dbReference type="InterPro" id="IPR002053">
    <property type="entry name" value="Glyco_hydro_25"/>
</dbReference>
<dbReference type="GO" id="GO:0016052">
    <property type="term" value="P:carbohydrate catabolic process"/>
    <property type="evidence" value="ECO:0007669"/>
    <property type="project" value="TreeGrafter"/>
</dbReference>
<proteinExistence type="inferred from homology"/>
<dbReference type="Gene3D" id="3.20.20.80">
    <property type="entry name" value="Glycosidases"/>
    <property type="match status" value="1"/>
</dbReference>
<evidence type="ECO:0000259" key="2">
    <source>
        <dbReference type="PROSITE" id="PS51782"/>
    </source>
</evidence>
<reference evidence="3 4" key="1">
    <citation type="submission" date="2018-08" db="EMBL/GenBank/DDBJ databases">
        <title>A genome reference for cultivated species of the human gut microbiota.</title>
        <authorList>
            <person name="Zou Y."/>
            <person name="Xue W."/>
            <person name="Luo G."/>
        </authorList>
    </citation>
    <scope>NUCLEOTIDE SEQUENCE [LARGE SCALE GENOMIC DNA]</scope>
    <source>
        <strain evidence="3 4">AF36-7BH</strain>
    </source>
</reference>
<evidence type="ECO:0000313" key="4">
    <source>
        <dbReference type="Proteomes" id="UP000285201"/>
    </source>
</evidence>
<sequence length="423" mass="46946">MAYRIIDVSSNNGQLDWDTIKSSIDGVIIRIGYGSDIESQDDSQAIRNMQECERLGIPYGVYIYSYCLNIEEVRSEAAHILRMIQGFNPVLGVWFDMEDADGYKRNHGLVPEQNGELLTDFCIEFMQIVKDAGYTTGVYANYSYFTNVLNDGKLISFEGFNRWLAHWGIDEPSMDCLLWQCTSDAVIDGSSARTDFNYYYGELPNVEPVIPSEPIEDNSESDDIKTKYHVGDYVSYHTIYASSTSENGLTPSITGGTITNIIASARNPYLINDGTGWINDDCIVENNENTSEPESSDEEESTGLTHSVGEYVTYSALFASSTSEEPLNPLYTDGTITAIAEGARNPYLIENGRGWVNDSVINGSSAPENTYEEPSYDTYEVESGDCLSAIGDKLDVDWYSIAEANGIGEPYTIYPGQSLIIPR</sequence>
<dbReference type="Proteomes" id="UP000285201">
    <property type="component" value="Unassembled WGS sequence"/>
</dbReference>